<dbReference type="Gene3D" id="3.30.70.330">
    <property type="match status" value="4"/>
</dbReference>
<dbReference type="PROSITE" id="PS50102">
    <property type="entry name" value="RRM"/>
    <property type="match status" value="3"/>
</dbReference>
<dbReference type="Gene3D" id="2.40.290.10">
    <property type="match status" value="1"/>
</dbReference>
<feature type="region of interest" description="Disordered" evidence="5">
    <location>
        <begin position="915"/>
        <end position="939"/>
    </location>
</feature>
<evidence type="ECO:0008006" key="10">
    <source>
        <dbReference type="Google" id="ProtNLM"/>
    </source>
</evidence>
<dbReference type="AlphaFoldDB" id="A0A139A581"/>
<feature type="compositionally biased region" description="Basic residues" evidence="5">
    <location>
        <begin position="277"/>
        <end position="298"/>
    </location>
</feature>
<dbReference type="PROSITE" id="PS50917">
    <property type="entry name" value="SPOC"/>
    <property type="match status" value="1"/>
</dbReference>
<feature type="region of interest" description="Disordered" evidence="5">
    <location>
        <begin position="528"/>
        <end position="601"/>
    </location>
</feature>
<feature type="compositionally biased region" description="Basic and acidic residues" evidence="5">
    <location>
        <begin position="528"/>
        <end position="545"/>
    </location>
</feature>
<feature type="region of interest" description="Disordered" evidence="5">
    <location>
        <begin position="1"/>
        <end position="301"/>
    </location>
</feature>
<keyword evidence="3" id="KW-0539">Nucleus</keyword>
<evidence type="ECO:0000313" key="8">
    <source>
        <dbReference type="EMBL" id="KXS11543.1"/>
    </source>
</evidence>
<name>A0A139A581_GONPJ</name>
<feature type="region of interest" description="Disordered" evidence="5">
    <location>
        <begin position="707"/>
        <end position="748"/>
    </location>
</feature>
<feature type="compositionally biased region" description="Low complexity" evidence="5">
    <location>
        <begin position="249"/>
        <end position="263"/>
    </location>
</feature>
<evidence type="ECO:0000313" key="9">
    <source>
        <dbReference type="Proteomes" id="UP000070544"/>
    </source>
</evidence>
<dbReference type="STRING" id="1344416.A0A139A581"/>
<dbReference type="SUPFAM" id="SSF54928">
    <property type="entry name" value="RNA-binding domain, RBD"/>
    <property type="match status" value="3"/>
</dbReference>
<feature type="compositionally biased region" description="Basic and acidic residues" evidence="5">
    <location>
        <begin position="736"/>
        <end position="748"/>
    </location>
</feature>
<dbReference type="PANTHER" id="PTHR10352">
    <property type="entry name" value="EUKARYOTIC TRANSLATION INITIATION FACTOR 3 SUBUNIT G"/>
    <property type="match status" value="1"/>
</dbReference>
<dbReference type="PRINTS" id="PR01217">
    <property type="entry name" value="PRICHEXTENSN"/>
</dbReference>
<dbReference type="InterPro" id="IPR012677">
    <property type="entry name" value="Nucleotide-bd_a/b_plait_sf"/>
</dbReference>
<feature type="compositionally biased region" description="Low complexity" evidence="5">
    <location>
        <begin position="65"/>
        <end position="74"/>
    </location>
</feature>
<evidence type="ECO:0000256" key="1">
    <source>
        <dbReference type="ARBA" id="ARBA00004123"/>
    </source>
</evidence>
<proteinExistence type="predicted"/>
<feature type="domain" description="RRM" evidence="6">
    <location>
        <begin position="310"/>
        <end position="385"/>
    </location>
</feature>
<feature type="compositionally biased region" description="Acidic residues" evidence="5">
    <location>
        <begin position="1"/>
        <end position="12"/>
    </location>
</feature>
<sequence>MQIDTEGDEDGDVPSYSPQEPTEDTYAPPPQPKQFEPFKLKKQDPPAPPPPHSQRPPPGQGQAHVQHQPVAGPAPAHPPPVAAPVQQQQLPPPTPVTALPPPPPPPIEPDLPLHMEYTHLAPSASAQAHQPQPQLQPPTPLGPAPAPAGPSPTPANTLAPPRPSKRPPSRSPAASRTPSPRRRPSSPTRKSPARKRLRGRSPTPPAASSAPASAPRRRSSNRSSRRMSKGKGGSRAVSRSRSRSRSRTPRSPVSRRSSRSPVKGSRRASGRAAMSRSRSRSRSVRNKSRSKTRSRSRSLSRDRVDIVGTQYLWVGEVQHGVTAAEVESALSDYGRVRDIREIPNRFPRPIKAFFVTMETREGGARVLKGKVVVRGRVVVVNVNKKFETGREFDRRGSRSPTPPPTGLPARSPTPADDGPTGPRDRSDGPPFRGNKPVKIDLGHLPQDITVDDLRTEFGRHVDVLDAWRDEYGRARVIVANWEGGMNARREIQARELLGPRTSIYVNKAALNGNGWGGGRGRGDARRFDLREDRHDGPNSLRDRDTNMSPAGSQPRRNDSRSRSRSPQTGRGDFESNKRFPPVTGQDRRDYGGARSGYNDEDEANACPTLYVSFFPADISRHAIWDVFERFGTVDYVRLVQSRKAADLVHAFVTFDSLDAAKEARREMNGMRLFGMRLPVRVSYGRGIRVTDRNPDDPAVLTREARKKYLEDSRSNEEAEKAVGQQRGAQVQNSLPREVRTTDESFETAGKEEKTRILHVWSLPPDITPRDFLSFMDPASLAALVKYKFRVSRNPENSQSHAYAVFRDRASARHAMEFLSGRMYGASETRCGYAVCTSSKVRCSGLPQAMGKRSNLMEEFRKFGSVEGVVVDEQRGEAVVDFEESDDAKNAVVEIGRRGEFQVRIVDDFTQMDLEDRLGNGSNSRSQDRGRMDVRDSNGYQDRMEVDIPPAVKSVYDLPLVFQGSLSLKNRDTQIDLHHVAGNKTLFNMLNPAQPIKLVQRFRFNDQTKSDLIVKMRVTTEGEPISPSWTVGLAVARGSKDKTARSFDVDSLKYISDYFKEKECAGVTQENIPGVNGHVIALSWMPNIEDAIDVVRDAYRGNFRDLAELSGTRDNVGSFVVVFASVQVGQAQPA</sequence>
<dbReference type="SMART" id="SM00360">
    <property type="entry name" value="RRM"/>
    <property type="match status" value="4"/>
</dbReference>
<dbReference type="EMBL" id="KQ965800">
    <property type="protein sequence ID" value="KXS11543.1"/>
    <property type="molecule type" value="Genomic_DNA"/>
</dbReference>
<dbReference type="OMA" id="KEKECAG"/>
<dbReference type="Proteomes" id="UP000070544">
    <property type="component" value="Unassembled WGS sequence"/>
</dbReference>
<feature type="compositionally biased region" description="Basic residues" evidence="5">
    <location>
        <begin position="215"/>
        <end position="229"/>
    </location>
</feature>
<feature type="compositionally biased region" description="Basic residues" evidence="5">
    <location>
        <begin position="238"/>
        <end position="248"/>
    </location>
</feature>
<dbReference type="GO" id="GO:0005634">
    <property type="term" value="C:nucleus"/>
    <property type="evidence" value="ECO:0007669"/>
    <property type="project" value="UniProtKB-SubCell"/>
</dbReference>
<organism evidence="8 9">
    <name type="scientific">Gonapodya prolifera (strain JEL478)</name>
    <name type="common">Monoblepharis prolifera</name>
    <dbReference type="NCBI Taxonomy" id="1344416"/>
    <lineage>
        <taxon>Eukaryota</taxon>
        <taxon>Fungi</taxon>
        <taxon>Fungi incertae sedis</taxon>
        <taxon>Chytridiomycota</taxon>
        <taxon>Chytridiomycota incertae sedis</taxon>
        <taxon>Monoblepharidomycetes</taxon>
        <taxon>Monoblepharidales</taxon>
        <taxon>Gonapodyaceae</taxon>
        <taxon>Gonapodya</taxon>
    </lineage>
</organism>
<reference evidence="8 9" key="1">
    <citation type="journal article" date="2015" name="Genome Biol. Evol.">
        <title>Phylogenomic analyses indicate that early fungi evolved digesting cell walls of algal ancestors of land plants.</title>
        <authorList>
            <person name="Chang Y."/>
            <person name="Wang S."/>
            <person name="Sekimoto S."/>
            <person name="Aerts A.L."/>
            <person name="Choi C."/>
            <person name="Clum A."/>
            <person name="LaButti K.M."/>
            <person name="Lindquist E.A."/>
            <person name="Yee Ngan C."/>
            <person name="Ohm R.A."/>
            <person name="Salamov A.A."/>
            <person name="Grigoriev I.V."/>
            <person name="Spatafora J.W."/>
            <person name="Berbee M.L."/>
        </authorList>
    </citation>
    <scope>NUCLEOTIDE SEQUENCE [LARGE SCALE GENOMIC DNA]</scope>
    <source>
        <strain evidence="8 9">JEL478</strain>
    </source>
</reference>
<feature type="region of interest" description="Disordered" evidence="5">
    <location>
        <begin position="390"/>
        <end position="443"/>
    </location>
</feature>
<feature type="compositionally biased region" description="Pro residues" evidence="5">
    <location>
        <begin position="45"/>
        <end position="59"/>
    </location>
</feature>
<protein>
    <recommendedName>
        <fullName evidence="10">RNA-binding domain-containing protein</fullName>
    </recommendedName>
</protein>
<keyword evidence="9" id="KW-1185">Reference proteome</keyword>
<dbReference type="InterPro" id="IPR035979">
    <property type="entry name" value="RBD_domain_sf"/>
</dbReference>
<comment type="subcellular location">
    <subcellularLocation>
        <location evidence="1">Nucleus</location>
    </subcellularLocation>
</comment>
<evidence type="ECO:0000256" key="2">
    <source>
        <dbReference type="ARBA" id="ARBA00022884"/>
    </source>
</evidence>
<accession>A0A139A581</accession>
<dbReference type="SUPFAM" id="SSF100939">
    <property type="entry name" value="SPOC domain-like"/>
    <property type="match status" value="1"/>
</dbReference>
<dbReference type="InterPro" id="IPR000504">
    <property type="entry name" value="RRM_dom"/>
</dbReference>
<evidence type="ECO:0000256" key="5">
    <source>
        <dbReference type="SAM" id="MobiDB-lite"/>
    </source>
</evidence>
<dbReference type="CDD" id="cd00590">
    <property type="entry name" value="RRM_SF"/>
    <property type="match status" value="3"/>
</dbReference>
<dbReference type="Pfam" id="PF00076">
    <property type="entry name" value="RRM_1"/>
    <property type="match status" value="1"/>
</dbReference>
<feature type="compositionally biased region" description="Basic and acidic residues" evidence="5">
    <location>
        <begin position="925"/>
        <end position="939"/>
    </location>
</feature>
<evidence type="ECO:0000259" key="6">
    <source>
        <dbReference type="PROSITE" id="PS50102"/>
    </source>
</evidence>
<dbReference type="GO" id="GO:0003723">
    <property type="term" value="F:RNA binding"/>
    <property type="evidence" value="ECO:0007669"/>
    <property type="project" value="UniProtKB-UniRule"/>
</dbReference>
<dbReference type="OrthoDB" id="275748at2759"/>
<evidence type="ECO:0000259" key="7">
    <source>
        <dbReference type="PROSITE" id="PS50917"/>
    </source>
</evidence>
<feature type="compositionally biased region" description="Pro residues" evidence="5">
    <location>
        <begin position="90"/>
        <end position="109"/>
    </location>
</feature>
<keyword evidence="2 4" id="KW-0694">RNA-binding</keyword>
<dbReference type="InterPro" id="IPR010912">
    <property type="entry name" value="SPOC_met"/>
</dbReference>
<feature type="domain" description="RRM" evidence="6">
    <location>
        <begin position="838"/>
        <end position="907"/>
    </location>
</feature>
<feature type="domain" description="RRM" evidence="6">
    <location>
        <begin position="607"/>
        <end position="694"/>
    </location>
</feature>
<dbReference type="InterPro" id="IPR016194">
    <property type="entry name" value="SPOC-like_C_dom_sf"/>
</dbReference>
<feature type="compositionally biased region" description="Basic and acidic residues" evidence="5">
    <location>
        <begin position="707"/>
        <end position="720"/>
    </location>
</feature>
<feature type="compositionally biased region" description="Low complexity" evidence="5">
    <location>
        <begin position="119"/>
        <end position="133"/>
    </location>
</feature>
<evidence type="ECO:0000256" key="3">
    <source>
        <dbReference type="ARBA" id="ARBA00023242"/>
    </source>
</evidence>
<evidence type="ECO:0000256" key="4">
    <source>
        <dbReference type="PROSITE-ProRule" id="PRU00176"/>
    </source>
</evidence>
<gene>
    <name evidence="8" type="ORF">M427DRAFT_60556</name>
</gene>
<feature type="compositionally biased region" description="Pro residues" evidence="5">
    <location>
        <begin position="134"/>
        <end position="153"/>
    </location>
</feature>
<feature type="domain" description="SPOC" evidence="7">
    <location>
        <begin position="950"/>
        <end position="1123"/>
    </location>
</feature>